<reference evidence="1" key="1">
    <citation type="submission" date="2017-07" db="EMBL/GenBank/DDBJ databases">
        <title>Taro Niue Genome Assembly and Annotation.</title>
        <authorList>
            <person name="Atibalentja N."/>
            <person name="Keating K."/>
            <person name="Fields C.J."/>
        </authorList>
    </citation>
    <scope>NUCLEOTIDE SEQUENCE</scope>
    <source>
        <strain evidence="1">Niue_2</strain>
        <tissue evidence="1">Leaf</tissue>
    </source>
</reference>
<dbReference type="EMBL" id="NMUH01001069">
    <property type="protein sequence ID" value="MQL88570.1"/>
    <property type="molecule type" value="Genomic_DNA"/>
</dbReference>
<comment type="caution">
    <text evidence="1">The sequence shown here is derived from an EMBL/GenBank/DDBJ whole genome shotgun (WGS) entry which is preliminary data.</text>
</comment>
<organism evidence="1 2">
    <name type="scientific">Colocasia esculenta</name>
    <name type="common">Wild taro</name>
    <name type="synonym">Arum esculentum</name>
    <dbReference type="NCBI Taxonomy" id="4460"/>
    <lineage>
        <taxon>Eukaryota</taxon>
        <taxon>Viridiplantae</taxon>
        <taxon>Streptophyta</taxon>
        <taxon>Embryophyta</taxon>
        <taxon>Tracheophyta</taxon>
        <taxon>Spermatophyta</taxon>
        <taxon>Magnoliopsida</taxon>
        <taxon>Liliopsida</taxon>
        <taxon>Araceae</taxon>
        <taxon>Aroideae</taxon>
        <taxon>Colocasieae</taxon>
        <taxon>Colocasia</taxon>
    </lineage>
</organism>
<protein>
    <submittedName>
        <fullName evidence="1">Uncharacterized protein</fullName>
    </submittedName>
</protein>
<evidence type="ECO:0000313" key="2">
    <source>
        <dbReference type="Proteomes" id="UP000652761"/>
    </source>
</evidence>
<dbReference type="Proteomes" id="UP000652761">
    <property type="component" value="Unassembled WGS sequence"/>
</dbReference>
<keyword evidence="2" id="KW-1185">Reference proteome</keyword>
<name>A0A843V449_COLES</name>
<gene>
    <name evidence="1" type="ORF">Taro_021131</name>
</gene>
<dbReference type="AlphaFoldDB" id="A0A843V449"/>
<accession>A0A843V449</accession>
<evidence type="ECO:0000313" key="1">
    <source>
        <dbReference type="EMBL" id="MQL88570.1"/>
    </source>
</evidence>
<sequence>MDFIRTWILFKHRFQLKHRFLLYSDFKIVTEKDLKMPTLVTRQPSSTVFKRLIRPPELQPRLENLLFTILVVLPWSNLL</sequence>
<proteinExistence type="predicted"/>